<dbReference type="InterPro" id="IPR020846">
    <property type="entry name" value="MFS_dom"/>
</dbReference>
<dbReference type="PROSITE" id="PS50850">
    <property type="entry name" value="MFS"/>
    <property type="match status" value="1"/>
</dbReference>
<organism evidence="10 11">
    <name type="scientific">Mycobacterium angelicum</name>
    <dbReference type="NCBI Taxonomy" id="470074"/>
    <lineage>
        <taxon>Bacteria</taxon>
        <taxon>Bacillati</taxon>
        <taxon>Actinomycetota</taxon>
        <taxon>Actinomycetes</taxon>
        <taxon>Mycobacteriales</taxon>
        <taxon>Mycobacteriaceae</taxon>
        <taxon>Mycobacterium</taxon>
    </lineage>
</organism>
<name>A0A1W9ZK60_MYCAN</name>
<keyword evidence="3" id="KW-0813">Transport</keyword>
<dbReference type="AlphaFoldDB" id="A0A1W9ZK60"/>
<feature type="transmembrane region" description="Helical" evidence="8">
    <location>
        <begin position="12"/>
        <end position="31"/>
    </location>
</feature>
<dbReference type="RefSeq" id="WP_139801785.1">
    <property type="nucleotide sequence ID" value="NZ_JACKTS010000054.1"/>
</dbReference>
<keyword evidence="4" id="KW-1003">Cell membrane</keyword>
<keyword evidence="6 8" id="KW-1133">Transmembrane helix</keyword>
<dbReference type="SUPFAM" id="SSF103473">
    <property type="entry name" value="MFS general substrate transporter"/>
    <property type="match status" value="1"/>
</dbReference>
<dbReference type="EMBL" id="MVHE01000039">
    <property type="protein sequence ID" value="ORA17292.1"/>
    <property type="molecule type" value="Genomic_DNA"/>
</dbReference>
<comment type="subcellular location">
    <subcellularLocation>
        <location evidence="1">Cell membrane</location>
        <topology evidence="1">Multi-pass membrane protein</topology>
    </subcellularLocation>
</comment>
<feature type="transmembrane region" description="Helical" evidence="8">
    <location>
        <begin position="111"/>
        <end position="132"/>
    </location>
</feature>
<gene>
    <name evidence="10" type="ORF">BST12_19655</name>
</gene>
<sequence length="414" mass="42761">MAEPLENETFAAPRQLIAILLFVVPLSQIPLDLYTPALPQMALDLRASSAAMQNTVTAYVLGMSLAFLPVGIISDARGRKPVLLSCLGIVIAMSLVCALTTSVPLLLGARFVQGAAACACMVVSFAIAADCFRGSRLTSVSGLLGTAWGLAPVLAPAAGGVLVQYLSWRLVFVGIAVLALLAAVLVALALPETLAREHRSPINIAATGRVTADALRHPVFVSFVLVFGLIAAAQLAFGVAGPFLYQENLGFSPAAYGMMALIVGAANLCGELACGILAVRLSTRRLAMSALTVYGIGTAVLLGSSLLIGNNAWALTVGACLALLGCGELCPQMYGEAIGLFTRNLGLIGGLVSAGSYLIITVGMLVVGALPEYSPAPMGWLYLGCGVISFALLAWATARHQQSRQQSLEGESNG</sequence>
<accession>A0A1W9ZK60</accession>
<comment type="caution">
    <text evidence="10">The sequence shown here is derived from an EMBL/GenBank/DDBJ whole genome shotgun (WGS) entry which is preliminary data.</text>
</comment>
<dbReference type="PANTHER" id="PTHR43124">
    <property type="entry name" value="PURINE EFFLUX PUMP PBUE"/>
    <property type="match status" value="1"/>
</dbReference>
<feature type="transmembrane region" description="Helical" evidence="8">
    <location>
        <begin position="346"/>
        <end position="367"/>
    </location>
</feature>
<dbReference type="GO" id="GO:0042910">
    <property type="term" value="F:xenobiotic transmembrane transporter activity"/>
    <property type="evidence" value="ECO:0007669"/>
    <property type="project" value="InterPro"/>
</dbReference>
<keyword evidence="5 8" id="KW-0812">Transmembrane</keyword>
<feature type="transmembrane region" description="Helical" evidence="8">
    <location>
        <begin position="144"/>
        <end position="165"/>
    </location>
</feature>
<evidence type="ECO:0000313" key="10">
    <source>
        <dbReference type="EMBL" id="ORA17292.1"/>
    </source>
</evidence>
<protein>
    <submittedName>
        <fullName evidence="10">Bcr/CflA family drug resistance efflux transporter</fullName>
    </submittedName>
</protein>
<feature type="transmembrane region" description="Helical" evidence="8">
    <location>
        <begin position="313"/>
        <end position="334"/>
    </location>
</feature>
<evidence type="ECO:0000313" key="11">
    <source>
        <dbReference type="Proteomes" id="UP000192284"/>
    </source>
</evidence>
<dbReference type="NCBIfam" id="TIGR00710">
    <property type="entry name" value="efflux_Bcr_CflA"/>
    <property type="match status" value="1"/>
</dbReference>
<dbReference type="CDD" id="cd17320">
    <property type="entry name" value="MFS_MdfA_MDR_like"/>
    <property type="match status" value="1"/>
</dbReference>
<dbReference type="GO" id="GO:0005886">
    <property type="term" value="C:plasma membrane"/>
    <property type="evidence" value="ECO:0007669"/>
    <property type="project" value="UniProtKB-SubCell"/>
</dbReference>
<evidence type="ECO:0000256" key="6">
    <source>
        <dbReference type="ARBA" id="ARBA00022989"/>
    </source>
</evidence>
<evidence type="ECO:0000256" key="1">
    <source>
        <dbReference type="ARBA" id="ARBA00004651"/>
    </source>
</evidence>
<evidence type="ECO:0000256" key="3">
    <source>
        <dbReference type="ARBA" id="ARBA00022448"/>
    </source>
</evidence>
<feature type="domain" description="Major facilitator superfamily (MFS) profile" evidence="9">
    <location>
        <begin position="16"/>
        <end position="402"/>
    </location>
</feature>
<feature type="transmembrane region" description="Helical" evidence="8">
    <location>
        <begin position="82"/>
        <end position="105"/>
    </location>
</feature>
<keyword evidence="7 8" id="KW-0472">Membrane</keyword>
<dbReference type="Pfam" id="PF07690">
    <property type="entry name" value="MFS_1"/>
    <property type="match status" value="1"/>
</dbReference>
<proteinExistence type="inferred from homology"/>
<dbReference type="InterPro" id="IPR050189">
    <property type="entry name" value="MFS_Efflux_Transporters"/>
</dbReference>
<dbReference type="GO" id="GO:1990961">
    <property type="term" value="P:xenobiotic detoxification by transmembrane export across the plasma membrane"/>
    <property type="evidence" value="ECO:0007669"/>
    <property type="project" value="InterPro"/>
</dbReference>
<evidence type="ECO:0000256" key="5">
    <source>
        <dbReference type="ARBA" id="ARBA00022692"/>
    </source>
</evidence>
<dbReference type="Proteomes" id="UP000192284">
    <property type="component" value="Unassembled WGS sequence"/>
</dbReference>
<dbReference type="InterPro" id="IPR004812">
    <property type="entry name" value="Efflux_drug-R_Bcr/CmlA"/>
</dbReference>
<dbReference type="OrthoDB" id="9814303at2"/>
<keyword evidence="11" id="KW-1185">Reference proteome</keyword>
<feature type="transmembrane region" description="Helical" evidence="8">
    <location>
        <begin position="256"/>
        <end position="279"/>
    </location>
</feature>
<dbReference type="Gene3D" id="1.20.1720.10">
    <property type="entry name" value="Multidrug resistance protein D"/>
    <property type="match status" value="1"/>
</dbReference>
<feature type="transmembrane region" description="Helical" evidence="8">
    <location>
        <begin position="51"/>
        <end position="70"/>
    </location>
</feature>
<dbReference type="InterPro" id="IPR011701">
    <property type="entry name" value="MFS"/>
</dbReference>
<dbReference type="PANTHER" id="PTHR43124:SF3">
    <property type="entry name" value="CHLORAMPHENICOL EFFLUX PUMP RV0191"/>
    <property type="match status" value="1"/>
</dbReference>
<evidence type="ECO:0000259" key="9">
    <source>
        <dbReference type="PROSITE" id="PS50850"/>
    </source>
</evidence>
<evidence type="ECO:0000256" key="8">
    <source>
        <dbReference type="SAM" id="Phobius"/>
    </source>
</evidence>
<feature type="transmembrane region" description="Helical" evidence="8">
    <location>
        <begin position="379"/>
        <end position="398"/>
    </location>
</feature>
<evidence type="ECO:0000256" key="2">
    <source>
        <dbReference type="ARBA" id="ARBA00006236"/>
    </source>
</evidence>
<dbReference type="InterPro" id="IPR036259">
    <property type="entry name" value="MFS_trans_sf"/>
</dbReference>
<evidence type="ECO:0000256" key="4">
    <source>
        <dbReference type="ARBA" id="ARBA00022475"/>
    </source>
</evidence>
<comment type="similarity">
    <text evidence="2">Belongs to the major facilitator superfamily. Bcr/CmlA family.</text>
</comment>
<feature type="transmembrane region" description="Helical" evidence="8">
    <location>
        <begin position="286"/>
        <end position="307"/>
    </location>
</feature>
<reference evidence="10 11" key="1">
    <citation type="submission" date="2017-02" db="EMBL/GenBank/DDBJ databases">
        <title>The new phylogeny of genus Mycobacterium.</title>
        <authorList>
            <person name="Tortoli E."/>
            <person name="Trovato A."/>
            <person name="Cirillo D.M."/>
        </authorList>
    </citation>
    <scope>NUCLEOTIDE SEQUENCE [LARGE SCALE GENOMIC DNA]</scope>
    <source>
        <strain evidence="10 11">DSM 45057</strain>
    </source>
</reference>
<feature type="transmembrane region" description="Helical" evidence="8">
    <location>
        <begin position="171"/>
        <end position="190"/>
    </location>
</feature>
<dbReference type="PRINTS" id="PR01036">
    <property type="entry name" value="TCRTETB"/>
</dbReference>
<evidence type="ECO:0000256" key="7">
    <source>
        <dbReference type="ARBA" id="ARBA00023136"/>
    </source>
</evidence>
<feature type="transmembrane region" description="Helical" evidence="8">
    <location>
        <begin position="219"/>
        <end position="244"/>
    </location>
</feature>